<accession>A0A926DV01</accession>
<keyword evidence="9" id="KW-1185">Reference proteome</keyword>
<dbReference type="SUPFAM" id="SSF53850">
    <property type="entry name" value="Periplasmic binding protein-like II"/>
    <property type="match status" value="1"/>
</dbReference>
<keyword evidence="1" id="KW-1003">Cell membrane</keyword>
<sequence>MKKHFARLLVVSLLAASFLLTSCKSGGGDSSSTPSGNSSETSTVSNNSSEADSSTPSADQPYDLPIVTDGSVTISISSPDCKVKGYSYTDGLPVWTKLEEETGIKIDWRVTPSSDYDSVIQTQLAAGVDLADFIDVPDGSPMKYVNDGLIVPITEQLEKYGYYTKQYFEANPYMRPFVTGPDGEVYFFSSDIAGSYLTDPGCWMIREDWLEKFDLDMPETLDDWYNCWKTFLEQDANGNGERDEIPFLTGDIVSALGDTYGLNTDIESNGWMVDENGKVQYGYAQPELKEFLTWANKIYSEGLMSQDFANRDADTTNKQLGQGLVGSTTSLVNYIAQYNKLLESSNIDGKYVAVPTPPKKDANSDPSIVPIGGPTVLTWGFSKDCDDLDTKFKFIDYCYASQSAVYGMCFGIEGQSYEIGSDGLPVYTSYALDNPDMGMVSVIRSLGGMPYFPFTRALNGYWSHGVLQTNKEDPELTQAAENMQPYLTQAFPRRMLMTEDETATYGQYMSDIETRVKEMMVNFVMGRESLDKFDDYVDGLYSMGLDKVLEVRQAQYDRYLEALK</sequence>
<feature type="chain" id="PRO_5038799687" evidence="7">
    <location>
        <begin position="28"/>
        <end position="564"/>
    </location>
</feature>
<dbReference type="AlphaFoldDB" id="A0A926DV01"/>
<keyword evidence="5" id="KW-0449">Lipoprotein</keyword>
<keyword evidence="2 7" id="KW-0732">Signal</keyword>
<feature type="compositionally biased region" description="Low complexity" evidence="6">
    <location>
        <begin position="30"/>
        <end position="50"/>
    </location>
</feature>
<dbReference type="Pfam" id="PF01547">
    <property type="entry name" value="SBP_bac_1"/>
    <property type="match status" value="1"/>
</dbReference>
<dbReference type="RefSeq" id="WP_177719489.1">
    <property type="nucleotide sequence ID" value="NZ_JACRSQ010000025.1"/>
</dbReference>
<keyword evidence="3" id="KW-0472">Membrane</keyword>
<evidence type="ECO:0000256" key="2">
    <source>
        <dbReference type="ARBA" id="ARBA00022729"/>
    </source>
</evidence>
<proteinExistence type="predicted"/>
<dbReference type="Proteomes" id="UP000657006">
    <property type="component" value="Unassembled WGS sequence"/>
</dbReference>
<dbReference type="EMBL" id="JACRSQ010000025">
    <property type="protein sequence ID" value="MBC8544586.1"/>
    <property type="molecule type" value="Genomic_DNA"/>
</dbReference>
<evidence type="ECO:0000313" key="9">
    <source>
        <dbReference type="Proteomes" id="UP000657006"/>
    </source>
</evidence>
<protein>
    <submittedName>
        <fullName evidence="8">Extracellular solute-binding protein</fullName>
    </submittedName>
</protein>
<evidence type="ECO:0000256" key="6">
    <source>
        <dbReference type="SAM" id="MobiDB-lite"/>
    </source>
</evidence>
<dbReference type="InterPro" id="IPR050490">
    <property type="entry name" value="Bact_solute-bd_prot1"/>
</dbReference>
<keyword evidence="4" id="KW-0564">Palmitate</keyword>
<reference evidence="8" key="1">
    <citation type="submission" date="2020-08" db="EMBL/GenBank/DDBJ databases">
        <title>Genome public.</title>
        <authorList>
            <person name="Liu C."/>
            <person name="Sun Q."/>
        </authorList>
    </citation>
    <scope>NUCLEOTIDE SEQUENCE</scope>
    <source>
        <strain evidence="8">NSJ-32</strain>
    </source>
</reference>
<evidence type="ECO:0000313" key="8">
    <source>
        <dbReference type="EMBL" id="MBC8544586.1"/>
    </source>
</evidence>
<evidence type="ECO:0000256" key="1">
    <source>
        <dbReference type="ARBA" id="ARBA00022475"/>
    </source>
</evidence>
<dbReference type="InterPro" id="IPR006059">
    <property type="entry name" value="SBP"/>
</dbReference>
<evidence type="ECO:0000256" key="7">
    <source>
        <dbReference type="SAM" id="SignalP"/>
    </source>
</evidence>
<evidence type="ECO:0000256" key="4">
    <source>
        <dbReference type="ARBA" id="ARBA00023139"/>
    </source>
</evidence>
<evidence type="ECO:0000256" key="3">
    <source>
        <dbReference type="ARBA" id="ARBA00023136"/>
    </source>
</evidence>
<organism evidence="8 9">
    <name type="scientific">Bianquea renquensis</name>
    <dbReference type="NCBI Taxonomy" id="2763661"/>
    <lineage>
        <taxon>Bacteria</taxon>
        <taxon>Bacillati</taxon>
        <taxon>Bacillota</taxon>
        <taxon>Clostridia</taxon>
        <taxon>Eubacteriales</taxon>
        <taxon>Bianqueaceae</taxon>
        <taxon>Bianquea</taxon>
    </lineage>
</organism>
<evidence type="ECO:0000256" key="5">
    <source>
        <dbReference type="ARBA" id="ARBA00023288"/>
    </source>
</evidence>
<name>A0A926DV01_9FIRM</name>
<gene>
    <name evidence="8" type="ORF">H8730_13645</name>
</gene>
<dbReference type="PROSITE" id="PS51257">
    <property type="entry name" value="PROKAR_LIPOPROTEIN"/>
    <property type="match status" value="1"/>
</dbReference>
<feature type="signal peptide" evidence="7">
    <location>
        <begin position="1"/>
        <end position="27"/>
    </location>
</feature>
<dbReference type="Gene3D" id="3.40.190.10">
    <property type="entry name" value="Periplasmic binding protein-like II"/>
    <property type="match status" value="2"/>
</dbReference>
<dbReference type="PANTHER" id="PTHR43649">
    <property type="entry name" value="ARABINOSE-BINDING PROTEIN-RELATED"/>
    <property type="match status" value="1"/>
</dbReference>
<feature type="region of interest" description="Disordered" evidence="6">
    <location>
        <begin position="27"/>
        <end position="63"/>
    </location>
</feature>
<dbReference type="PANTHER" id="PTHR43649:SF33">
    <property type="entry name" value="POLYGALACTURONAN_RHAMNOGALACTURONAN-BINDING PROTEIN YTCQ"/>
    <property type="match status" value="1"/>
</dbReference>
<comment type="caution">
    <text evidence="8">The sequence shown here is derived from an EMBL/GenBank/DDBJ whole genome shotgun (WGS) entry which is preliminary data.</text>
</comment>